<evidence type="ECO:0000256" key="3">
    <source>
        <dbReference type="ARBA" id="ARBA00022448"/>
    </source>
</evidence>
<evidence type="ECO:0000313" key="9">
    <source>
        <dbReference type="EMBL" id="ERE03810.1"/>
    </source>
</evidence>
<keyword evidence="3" id="KW-0813">Transport</keyword>
<comment type="caution">
    <text evidence="9">The sequence shown here is derived from an EMBL/GenBank/DDBJ whole genome shotgun (WGS) entry which is preliminary data.</text>
</comment>
<organism evidence="9 10">
    <name type="scientific">Pseudogulbenkiania ferrooxidans EGD-HP2</name>
    <dbReference type="NCBI Taxonomy" id="1388764"/>
    <lineage>
        <taxon>Bacteria</taxon>
        <taxon>Pseudomonadati</taxon>
        <taxon>Pseudomonadota</taxon>
        <taxon>Betaproteobacteria</taxon>
        <taxon>Neisseriales</taxon>
        <taxon>Chromobacteriaceae</taxon>
        <taxon>Pseudogulbenkiania</taxon>
    </lineage>
</organism>
<reference evidence="9 10" key="1">
    <citation type="journal article" date="2013" name="Genome Announc.">
        <title>Genome Sequence of the Pigment-Producing Bacterium Pseudogulbenkiania ferrooxidans, Isolated from Loktak Lake.</title>
        <authorList>
            <person name="Puranik S."/>
            <person name="Talkal R."/>
            <person name="Qureshi A."/>
            <person name="Khardenavis A."/>
            <person name="Kapley A."/>
            <person name="Purohit H.J."/>
        </authorList>
    </citation>
    <scope>NUCLEOTIDE SEQUENCE [LARGE SCALE GENOMIC DNA]</scope>
    <source>
        <strain evidence="9 10">EGD-HP2</strain>
    </source>
</reference>
<proteinExistence type="inferred from homology"/>
<evidence type="ECO:0000256" key="1">
    <source>
        <dbReference type="ARBA" id="ARBA00004651"/>
    </source>
</evidence>
<keyword evidence="6 8" id="KW-1133">Transmembrane helix</keyword>
<evidence type="ECO:0000256" key="7">
    <source>
        <dbReference type="ARBA" id="ARBA00023136"/>
    </source>
</evidence>
<protein>
    <submittedName>
        <fullName evidence="9">Branched-chain amino acid ABC transporter permease</fullName>
    </submittedName>
</protein>
<feature type="transmembrane region" description="Helical" evidence="8">
    <location>
        <begin position="166"/>
        <end position="184"/>
    </location>
</feature>
<comment type="subcellular location">
    <subcellularLocation>
        <location evidence="1">Cell membrane</location>
        <topology evidence="1">Multi-pass membrane protein</topology>
    </subcellularLocation>
</comment>
<evidence type="ECO:0000256" key="6">
    <source>
        <dbReference type="ARBA" id="ARBA00022989"/>
    </source>
</evidence>
<evidence type="ECO:0000256" key="8">
    <source>
        <dbReference type="SAM" id="Phobius"/>
    </source>
</evidence>
<keyword evidence="5 8" id="KW-0812">Transmembrane</keyword>
<keyword evidence="10" id="KW-1185">Reference proteome</keyword>
<dbReference type="PANTHER" id="PTHR34979:SF1">
    <property type="entry name" value="INNER MEMBRANE PROTEIN YGAZ"/>
    <property type="match status" value="1"/>
</dbReference>
<feature type="transmembrane region" description="Helical" evidence="8">
    <location>
        <begin position="136"/>
        <end position="160"/>
    </location>
</feature>
<dbReference type="PANTHER" id="PTHR34979">
    <property type="entry name" value="INNER MEMBRANE PROTEIN YGAZ"/>
    <property type="match status" value="1"/>
</dbReference>
<feature type="transmembrane region" description="Helical" evidence="8">
    <location>
        <begin position="191"/>
        <end position="209"/>
    </location>
</feature>
<evidence type="ECO:0000256" key="4">
    <source>
        <dbReference type="ARBA" id="ARBA00022475"/>
    </source>
</evidence>
<sequence length="237" mass="24419">MDHSQSLVLENRPGRDFAAGAAQMVPLCLPVLPWGVLAGSMAVQAGLTTAQSVGMSALVFAGAAQLVSLGMAMAGSGALAIALTVFFITAQHFLYGLSMRGRVSAWPARLRLPLGFLLTDELFALSCAKGGGQSPAYLLGAGWMFYLSWLLSSIAGIAMANTVPDLGRLHLDFSIIATFVAIVVPMVKRRSALCGALFSLLAAMLLGWLGVEGGIVIAGVAGMLVAVLAARLGGEKA</sequence>
<dbReference type="EMBL" id="AVPH01000261">
    <property type="protein sequence ID" value="ERE03810.1"/>
    <property type="molecule type" value="Genomic_DNA"/>
</dbReference>
<dbReference type="Proteomes" id="UP000016426">
    <property type="component" value="Unassembled WGS sequence"/>
</dbReference>
<feature type="transmembrane region" description="Helical" evidence="8">
    <location>
        <begin position="78"/>
        <end position="97"/>
    </location>
</feature>
<keyword evidence="7 8" id="KW-0472">Membrane</keyword>
<gene>
    <name evidence="9" type="ORF">O166_12220</name>
</gene>
<feature type="transmembrane region" description="Helical" evidence="8">
    <location>
        <begin position="215"/>
        <end position="234"/>
    </location>
</feature>
<accession>A0ABN0N454</accession>
<comment type="similarity">
    <text evidence="2">Belongs to the AzlC family.</text>
</comment>
<dbReference type="RefSeq" id="WP_021477997.1">
    <property type="nucleotide sequence ID" value="NZ_AVPH01000261.1"/>
</dbReference>
<evidence type="ECO:0000256" key="2">
    <source>
        <dbReference type="ARBA" id="ARBA00010735"/>
    </source>
</evidence>
<feature type="transmembrane region" description="Helical" evidence="8">
    <location>
        <begin position="53"/>
        <end position="72"/>
    </location>
</feature>
<dbReference type="Pfam" id="PF03591">
    <property type="entry name" value="AzlC"/>
    <property type="match status" value="1"/>
</dbReference>
<dbReference type="InterPro" id="IPR011606">
    <property type="entry name" value="Brnchd-chn_aa_trnsp_permease"/>
</dbReference>
<evidence type="ECO:0000256" key="5">
    <source>
        <dbReference type="ARBA" id="ARBA00022692"/>
    </source>
</evidence>
<keyword evidence="4" id="KW-1003">Cell membrane</keyword>
<evidence type="ECO:0000313" key="10">
    <source>
        <dbReference type="Proteomes" id="UP000016426"/>
    </source>
</evidence>
<feature type="transmembrane region" description="Helical" evidence="8">
    <location>
        <begin position="20"/>
        <end position="41"/>
    </location>
</feature>
<name>A0ABN0N454_9NEIS</name>